<evidence type="ECO:0000256" key="1">
    <source>
        <dbReference type="SAM" id="Phobius"/>
    </source>
</evidence>
<comment type="caution">
    <text evidence="2">The sequence shown here is derived from an EMBL/GenBank/DDBJ whole genome shotgun (WGS) entry which is preliminary data.</text>
</comment>
<organism evidence="2 3">
    <name type="scientific">Anaerotruncus massiliensis</name>
    <name type="common">ex Liu et al. 2021</name>
    <dbReference type="NCBI Taxonomy" id="2321404"/>
    <lineage>
        <taxon>Bacteria</taxon>
        <taxon>Bacillati</taxon>
        <taxon>Bacillota</taxon>
        <taxon>Clostridia</taxon>
        <taxon>Eubacteriales</taxon>
        <taxon>Oscillospiraceae</taxon>
        <taxon>Anaerotruncus</taxon>
    </lineage>
</organism>
<keyword evidence="1" id="KW-0472">Membrane</keyword>
<proteinExistence type="predicted"/>
<reference evidence="2 3" key="1">
    <citation type="submission" date="2018-10" db="EMBL/GenBank/DDBJ databases">
        <title>Anaerotruncus faecis sp. nov., isolated from human feces.</title>
        <authorList>
            <person name="Wang Y.-J."/>
        </authorList>
    </citation>
    <scope>NUCLEOTIDE SEQUENCE [LARGE SCALE GENOMIC DNA]</scope>
    <source>
        <strain evidence="2 3">22A2-44</strain>
    </source>
</reference>
<dbReference type="AlphaFoldDB" id="A0A498CPS0"/>
<dbReference type="EMBL" id="RCHT01000003">
    <property type="protein sequence ID" value="RLL13631.1"/>
    <property type="molecule type" value="Genomic_DNA"/>
</dbReference>
<dbReference type="Proteomes" id="UP000276301">
    <property type="component" value="Unassembled WGS sequence"/>
</dbReference>
<protein>
    <submittedName>
        <fullName evidence="2">Uncharacterized protein</fullName>
    </submittedName>
</protein>
<feature type="transmembrane region" description="Helical" evidence="1">
    <location>
        <begin position="6"/>
        <end position="23"/>
    </location>
</feature>
<evidence type="ECO:0000313" key="3">
    <source>
        <dbReference type="Proteomes" id="UP000276301"/>
    </source>
</evidence>
<gene>
    <name evidence="2" type="ORF">D4A47_03965</name>
</gene>
<keyword evidence="1" id="KW-1133">Transmembrane helix</keyword>
<keyword evidence="3" id="KW-1185">Reference proteome</keyword>
<keyword evidence="1" id="KW-0812">Transmembrane</keyword>
<dbReference type="RefSeq" id="WP_121586251.1">
    <property type="nucleotide sequence ID" value="NZ_RCHT01000003.1"/>
</dbReference>
<name>A0A498CPS0_9FIRM</name>
<accession>A0A498CPS0</accession>
<evidence type="ECO:0000313" key="2">
    <source>
        <dbReference type="EMBL" id="RLL13631.1"/>
    </source>
</evidence>
<sequence length="185" mass="21161">MDSTYLLAYGMMMVLIVIAFIVINQAHQKIRRMCDPFGIAFAEAANHTLSGLSCKPATETLEDGAVRMLPFEQQSPEMQEVLRRGCDAYVRERHETMQNALRQVLEATKANSRQNKFYFGVLNEIYRVNLLFFNGCHDLSTLADEDDRTEFGLYIDNQDFIRGNISKRMTTAGQKQLAALWGRHD</sequence>